<evidence type="ECO:0000313" key="1">
    <source>
        <dbReference type="EMBL" id="GAH55114.1"/>
    </source>
</evidence>
<dbReference type="AlphaFoldDB" id="X1HMQ5"/>
<reference evidence="1" key="1">
    <citation type="journal article" date="2014" name="Front. Microbiol.">
        <title>High frequency of phylogenetically diverse reductive dehalogenase-homologous genes in deep subseafloor sedimentary metagenomes.</title>
        <authorList>
            <person name="Kawai M."/>
            <person name="Futagami T."/>
            <person name="Toyoda A."/>
            <person name="Takaki Y."/>
            <person name="Nishi S."/>
            <person name="Hori S."/>
            <person name="Arai W."/>
            <person name="Tsubouchi T."/>
            <person name="Morono Y."/>
            <person name="Uchiyama I."/>
            <person name="Ito T."/>
            <person name="Fujiyama A."/>
            <person name="Inagaki F."/>
            <person name="Takami H."/>
        </authorList>
    </citation>
    <scope>NUCLEOTIDE SEQUENCE</scope>
    <source>
        <strain evidence="1">Expedition CK06-06</strain>
    </source>
</reference>
<protein>
    <submittedName>
        <fullName evidence="1">Uncharacterized protein</fullName>
    </submittedName>
</protein>
<dbReference type="EMBL" id="BARU01018322">
    <property type="protein sequence ID" value="GAH55114.1"/>
    <property type="molecule type" value="Genomic_DNA"/>
</dbReference>
<proteinExistence type="predicted"/>
<gene>
    <name evidence="1" type="ORF">S03H2_30293</name>
</gene>
<accession>X1HMQ5</accession>
<name>X1HMQ5_9ZZZZ</name>
<comment type="caution">
    <text evidence="1">The sequence shown here is derived from an EMBL/GenBank/DDBJ whole genome shotgun (WGS) entry which is preliminary data.</text>
</comment>
<feature type="non-terminal residue" evidence="1">
    <location>
        <position position="1"/>
    </location>
</feature>
<sequence length="56" mass="6369">GFGWGDTCWLGPIIYSLETTDMVFVGGMEIRVIAYPMDAGDQFSSGYLWVEEWIEE</sequence>
<organism evidence="1">
    <name type="scientific">marine sediment metagenome</name>
    <dbReference type="NCBI Taxonomy" id="412755"/>
    <lineage>
        <taxon>unclassified sequences</taxon>
        <taxon>metagenomes</taxon>
        <taxon>ecological metagenomes</taxon>
    </lineage>
</organism>